<accession>A0A8K0G095</accession>
<evidence type="ECO:0000313" key="1">
    <source>
        <dbReference type="EMBL" id="KAF2881341.1"/>
    </source>
</evidence>
<dbReference type="EMBL" id="VTPC01090753">
    <property type="protein sequence ID" value="KAF2881341.1"/>
    <property type="molecule type" value="Genomic_DNA"/>
</dbReference>
<dbReference type="AlphaFoldDB" id="A0A8K0G095"/>
<sequence>MKDGALIYSSPRRLSFNEKEIVKNQVDEWVSEGIVEPCSLEWASPVKSFQLLKKLYGVFKEEDTTDKFNLSGLIELRNKLEANSTSVIKFNSFKSITTLENSNDCGNLQEEIYAGKVDDNDN</sequence>
<comment type="caution">
    <text evidence="1">The sequence shown here is derived from an EMBL/GenBank/DDBJ whole genome shotgun (WGS) entry which is preliminary data.</text>
</comment>
<evidence type="ECO:0000313" key="2">
    <source>
        <dbReference type="Proteomes" id="UP000801492"/>
    </source>
</evidence>
<dbReference type="OrthoDB" id="7478317at2759"/>
<name>A0A8K0G095_IGNLU</name>
<dbReference type="Proteomes" id="UP000801492">
    <property type="component" value="Unassembled WGS sequence"/>
</dbReference>
<dbReference type="Gene3D" id="3.10.10.10">
    <property type="entry name" value="HIV Type 1 Reverse Transcriptase, subunit A, domain 1"/>
    <property type="match status" value="1"/>
</dbReference>
<gene>
    <name evidence="1" type="ORF">ILUMI_24840</name>
</gene>
<protein>
    <submittedName>
        <fullName evidence="1">Uncharacterized protein</fullName>
    </submittedName>
</protein>
<dbReference type="InterPro" id="IPR043502">
    <property type="entry name" value="DNA/RNA_pol_sf"/>
</dbReference>
<proteinExistence type="predicted"/>
<dbReference type="SUPFAM" id="SSF56672">
    <property type="entry name" value="DNA/RNA polymerases"/>
    <property type="match status" value="1"/>
</dbReference>
<dbReference type="GO" id="GO:0071897">
    <property type="term" value="P:DNA biosynthetic process"/>
    <property type="evidence" value="ECO:0007669"/>
    <property type="project" value="UniProtKB-ARBA"/>
</dbReference>
<organism evidence="1 2">
    <name type="scientific">Ignelater luminosus</name>
    <name type="common">Cucubano</name>
    <name type="synonym">Pyrophorus luminosus</name>
    <dbReference type="NCBI Taxonomy" id="2038154"/>
    <lineage>
        <taxon>Eukaryota</taxon>
        <taxon>Metazoa</taxon>
        <taxon>Ecdysozoa</taxon>
        <taxon>Arthropoda</taxon>
        <taxon>Hexapoda</taxon>
        <taxon>Insecta</taxon>
        <taxon>Pterygota</taxon>
        <taxon>Neoptera</taxon>
        <taxon>Endopterygota</taxon>
        <taxon>Coleoptera</taxon>
        <taxon>Polyphaga</taxon>
        <taxon>Elateriformia</taxon>
        <taxon>Elateroidea</taxon>
        <taxon>Elateridae</taxon>
        <taxon>Agrypninae</taxon>
        <taxon>Pyrophorini</taxon>
        <taxon>Ignelater</taxon>
    </lineage>
</organism>
<reference evidence="1" key="1">
    <citation type="submission" date="2019-08" db="EMBL/GenBank/DDBJ databases">
        <title>The genome of the North American firefly Photinus pyralis.</title>
        <authorList>
            <consortium name="Photinus pyralis genome working group"/>
            <person name="Fallon T.R."/>
            <person name="Sander Lower S.E."/>
            <person name="Weng J.-K."/>
        </authorList>
    </citation>
    <scope>NUCLEOTIDE SEQUENCE</scope>
    <source>
        <strain evidence="1">TRF0915ILg1</strain>
        <tissue evidence="1">Whole body</tissue>
    </source>
</reference>
<keyword evidence="2" id="KW-1185">Reference proteome</keyword>